<dbReference type="EMBL" id="CM009751">
    <property type="protein sequence ID" value="PUZ65200.1"/>
    <property type="molecule type" value="Genomic_DNA"/>
</dbReference>
<dbReference type="AlphaFoldDB" id="A0A2T7EBI7"/>
<organism evidence="2 3">
    <name type="scientific">Panicum hallii var. hallii</name>
    <dbReference type="NCBI Taxonomy" id="1504633"/>
    <lineage>
        <taxon>Eukaryota</taxon>
        <taxon>Viridiplantae</taxon>
        <taxon>Streptophyta</taxon>
        <taxon>Embryophyta</taxon>
        <taxon>Tracheophyta</taxon>
        <taxon>Spermatophyta</taxon>
        <taxon>Magnoliopsida</taxon>
        <taxon>Liliopsida</taxon>
        <taxon>Poales</taxon>
        <taxon>Poaceae</taxon>
        <taxon>PACMAD clade</taxon>
        <taxon>Panicoideae</taxon>
        <taxon>Panicodae</taxon>
        <taxon>Paniceae</taxon>
        <taxon>Panicinae</taxon>
        <taxon>Panicum</taxon>
        <taxon>Panicum sect. Panicum</taxon>
    </lineage>
</organism>
<feature type="transmembrane region" description="Helical" evidence="1">
    <location>
        <begin position="122"/>
        <end position="139"/>
    </location>
</feature>
<reference evidence="2 3" key="1">
    <citation type="submission" date="2018-04" db="EMBL/GenBank/DDBJ databases">
        <title>WGS assembly of Panicum hallii var. hallii HAL2.</title>
        <authorList>
            <person name="Lovell J."/>
            <person name="Jenkins J."/>
            <person name="Lowry D."/>
            <person name="Mamidi S."/>
            <person name="Sreedasyam A."/>
            <person name="Weng X."/>
            <person name="Barry K."/>
            <person name="Bonette J."/>
            <person name="Campitelli B."/>
            <person name="Daum C."/>
            <person name="Gordon S."/>
            <person name="Gould B."/>
            <person name="Lipzen A."/>
            <person name="MacQueen A."/>
            <person name="Palacio-Mejia J."/>
            <person name="Plott C."/>
            <person name="Shakirov E."/>
            <person name="Shu S."/>
            <person name="Yoshinaga Y."/>
            <person name="Zane M."/>
            <person name="Rokhsar D."/>
            <person name="Grimwood J."/>
            <person name="Schmutz J."/>
            <person name="Juenger T."/>
        </authorList>
    </citation>
    <scope>NUCLEOTIDE SEQUENCE [LARGE SCALE GENOMIC DNA]</scope>
    <source>
        <strain evidence="3">cv. HAL2</strain>
    </source>
</reference>
<evidence type="ECO:0000313" key="2">
    <source>
        <dbReference type="EMBL" id="PUZ65200.1"/>
    </source>
</evidence>
<accession>A0A2T7EBI7</accession>
<proteinExistence type="predicted"/>
<feature type="transmembrane region" description="Helical" evidence="1">
    <location>
        <begin position="37"/>
        <end position="59"/>
    </location>
</feature>
<dbReference type="Gramene" id="PUZ65200">
    <property type="protein sequence ID" value="PUZ65200"/>
    <property type="gene ID" value="GQ55_3G204600"/>
</dbReference>
<sequence>MFFTSLGLESAHYCGRFYAPLALQAPSHLSVRNMPPFHAYFSTIIHAVLYLLFTIQGAVKWSTYNGRPHTRFATCEGRRITLALCESSEDSSQATEKTPLTVLTHWTDPIGWITGTFNLKRLWPVTGFVACSIIIRLLIRPS</sequence>
<evidence type="ECO:0000313" key="3">
    <source>
        <dbReference type="Proteomes" id="UP000244336"/>
    </source>
</evidence>
<evidence type="ECO:0000256" key="1">
    <source>
        <dbReference type="SAM" id="Phobius"/>
    </source>
</evidence>
<name>A0A2T7EBI7_9POAL</name>
<keyword evidence="1" id="KW-0472">Membrane</keyword>
<protein>
    <submittedName>
        <fullName evidence="2">Uncharacterized protein</fullName>
    </submittedName>
</protein>
<gene>
    <name evidence="2" type="ORF">GQ55_3G204600</name>
</gene>
<dbReference type="Proteomes" id="UP000244336">
    <property type="component" value="Chromosome 3"/>
</dbReference>
<keyword evidence="3" id="KW-1185">Reference proteome</keyword>
<keyword evidence="1" id="KW-0812">Transmembrane</keyword>
<keyword evidence="1" id="KW-1133">Transmembrane helix</keyword>